<keyword evidence="3" id="KW-1185">Reference proteome</keyword>
<dbReference type="Proteomes" id="UP001202717">
    <property type="component" value="Chromosome"/>
</dbReference>
<dbReference type="InterPro" id="IPR011330">
    <property type="entry name" value="Glyco_hydro/deAcase_b/a-brl"/>
</dbReference>
<dbReference type="EMBL" id="CP116221">
    <property type="protein sequence ID" value="WCO02544.1"/>
    <property type="molecule type" value="Genomic_DNA"/>
</dbReference>
<organism evidence="2 3">
    <name type="scientific">Psychroserpens ponticola</name>
    <dbReference type="NCBI Taxonomy" id="2932268"/>
    <lineage>
        <taxon>Bacteria</taxon>
        <taxon>Pseudomonadati</taxon>
        <taxon>Bacteroidota</taxon>
        <taxon>Flavobacteriia</taxon>
        <taxon>Flavobacteriales</taxon>
        <taxon>Flavobacteriaceae</taxon>
        <taxon>Psychroserpens</taxon>
    </lineage>
</organism>
<keyword evidence="1" id="KW-0472">Membrane</keyword>
<evidence type="ECO:0000256" key="1">
    <source>
        <dbReference type="SAM" id="Phobius"/>
    </source>
</evidence>
<gene>
    <name evidence="2" type="ORF">MUN68_003385</name>
</gene>
<dbReference type="RefSeq" id="WP_249995312.1">
    <property type="nucleotide sequence ID" value="NZ_CP116221.1"/>
</dbReference>
<dbReference type="SUPFAM" id="SSF88713">
    <property type="entry name" value="Glycoside hydrolase/deacetylase"/>
    <property type="match status" value="1"/>
</dbReference>
<name>A0ABY7RZI3_9FLAO</name>
<accession>A0ABY7RZI3</accession>
<feature type="transmembrane region" description="Helical" evidence="1">
    <location>
        <begin position="372"/>
        <end position="392"/>
    </location>
</feature>
<evidence type="ECO:0000313" key="2">
    <source>
        <dbReference type="EMBL" id="WCO02544.1"/>
    </source>
</evidence>
<protein>
    <submittedName>
        <fullName evidence="2">Polysaccharide deacetylase family protein</fullName>
    </submittedName>
</protein>
<proteinExistence type="predicted"/>
<sequence length="536" mass="63315">MIKSIQLLSKEINKNIDFTFVHDYKVLLDALEGDLSSFSLKIEFNCLIVSFRNHDYTWVDINQRRISNWYSPKLLKLENNQIVQSNQNIGIWDVNTNRKNILLWHFNPDNANPISSYDKSNSKNITQAVSKVNLDEPLSFLFSNHFGIEVSRSKFPFSAIACFTDHCDFDTLNNLIEQRHFFKEHNIKVTKGFFLNHYSKRKDTASIEFNKDEIEEWIKDGHELAYHSLSQSLKSQEESFIDFLSFKPPFENISTWIDHGFQPYNFTLSNCKDEIKDNYGNHLKERHINKLWSYIDSGTAVDGVINQINPNYFTLHSFYKGINHLGVKAVTSLMIKNIIFHYFNDDYGLSLYRQVANYVKTIKLKKSRIKHLYFAVNMIKLMVLFIPIILFWRFKRHKVYQLAEFAPVFFEHIINGKSFTVFQTLEMINFKRALSKNNLDLLIREKGLFIAHTYFSAPMNYHKGKLFDDDNDKIDSEVEERFKYLSQKINSKDIWNPTLKELITHMKKINHIVFDCNEKGEIFIINDYKLVSRQVK</sequence>
<keyword evidence="1" id="KW-1133">Transmembrane helix</keyword>
<reference evidence="2 3" key="1">
    <citation type="submission" date="2023-01" db="EMBL/GenBank/DDBJ databases">
        <title>Psychroserpens ponticola sp. nov., isolated from seawater.</title>
        <authorList>
            <person name="Kristyanto S."/>
            <person name="Jung J."/>
            <person name="Kim J.M."/>
            <person name="Jeon C.O."/>
        </authorList>
    </citation>
    <scope>NUCLEOTIDE SEQUENCE [LARGE SCALE GENOMIC DNA]</scope>
    <source>
        <strain evidence="2 3">MSW6</strain>
    </source>
</reference>
<evidence type="ECO:0000313" key="3">
    <source>
        <dbReference type="Proteomes" id="UP001202717"/>
    </source>
</evidence>
<keyword evidence="1" id="KW-0812">Transmembrane</keyword>